<dbReference type="SMART" id="SM00554">
    <property type="entry name" value="FAS1"/>
    <property type="match status" value="3"/>
</dbReference>
<dbReference type="SUPFAM" id="SSF82153">
    <property type="entry name" value="FAS1 domain"/>
    <property type="match status" value="3"/>
</dbReference>
<evidence type="ECO:0000313" key="4">
    <source>
        <dbReference type="Proteomes" id="UP001597357"/>
    </source>
</evidence>
<dbReference type="PROSITE" id="PS51257">
    <property type="entry name" value="PROKAR_LIPOPROTEIN"/>
    <property type="match status" value="1"/>
</dbReference>
<comment type="caution">
    <text evidence="3">The sequence shown here is derived from an EMBL/GenBank/DDBJ whole genome shotgun (WGS) entry which is preliminary data.</text>
</comment>
<dbReference type="PANTHER" id="PTHR10900:SF77">
    <property type="entry name" value="FI19380P1"/>
    <property type="match status" value="1"/>
</dbReference>
<proteinExistence type="predicted"/>
<dbReference type="InterPro" id="IPR036378">
    <property type="entry name" value="FAS1_dom_sf"/>
</dbReference>
<keyword evidence="1" id="KW-0732">Signal</keyword>
<dbReference type="InterPro" id="IPR050904">
    <property type="entry name" value="Adhesion/Biosynth-related"/>
</dbReference>
<organism evidence="3 4">
    <name type="scientific">Mesonia sediminis</name>
    <dbReference type="NCBI Taxonomy" id="1703946"/>
    <lineage>
        <taxon>Bacteria</taxon>
        <taxon>Pseudomonadati</taxon>
        <taxon>Bacteroidota</taxon>
        <taxon>Flavobacteriia</taxon>
        <taxon>Flavobacteriales</taxon>
        <taxon>Flavobacteriaceae</taxon>
        <taxon>Mesonia</taxon>
    </lineage>
</organism>
<keyword evidence="4" id="KW-1185">Reference proteome</keyword>
<dbReference type="InterPro" id="IPR000782">
    <property type="entry name" value="FAS1_domain"/>
</dbReference>
<feature type="chain" id="PRO_5046323142" evidence="1">
    <location>
        <begin position="23"/>
        <end position="468"/>
    </location>
</feature>
<evidence type="ECO:0000259" key="2">
    <source>
        <dbReference type="PROSITE" id="PS50213"/>
    </source>
</evidence>
<name>A0ABW5SCL0_9FLAO</name>
<feature type="domain" description="FAS1" evidence="2">
    <location>
        <begin position="176"/>
        <end position="318"/>
    </location>
</feature>
<reference evidence="4" key="1">
    <citation type="journal article" date="2019" name="Int. J. Syst. Evol. Microbiol.">
        <title>The Global Catalogue of Microorganisms (GCM) 10K type strain sequencing project: providing services to taxonomists for standard genome sequencing and annotation.</title>
        <authorList>
            <consortium name="The Broad Institute Genomics Platform"/>
            <consortium name="The Broad Institute Genome Sequencing Center for Infectious Disease"/>
            <person name="Wu L."/>
            <person name="Ma J."/>
        </authorList>
    </citation>
    <scope>NUCLEOTIDE SEQUENCE [LARGE SCALE GENOMIC DNA]</scope>
    <source>
        <strain evidence="4">KCTC 42255</strain>
    </source>
</reference>
<evidence type="ECO:0000256" key="1">
    <source>
        <dbReference type="SAM" id="SignalP"/>
    </source>
</evidence>
<feature type="signal peptide" evidence="1">
    <location>
        <begin position="1"/>
        <end position="22"/>
    </location>
</feature>
<protein>
    <submittedName>
        <fullName evidence="3">Fasciclin domain-containing protein</fullName>
    </submittedName>
</protein>
<accession>A0ABW5SCL0</accession>
<dbReference type="PANTHER" id="PTHR10900">
    <property type="entry name" value="PERIOSTIN-RELATED"/>
    <property type="match status" value="1"/>
</dbReference>
<evidence type="ECO:0000313" key="3">
    <source>
        <dbReference type="EMBL" id="MFD2697570.1"/>
    </source>
</evidence>
<dbReference type="Gene3D" id="2.30.180.10">
    <property type="entry name" value="FAS1 domain"/>
    <property type="match status" value="3"/>
</dbReference>
<dbReference type="PROSITE" id="PS50213">
    <property type="entry name" value="FAS1"/>
    <property type="match status" value="3"/>
</dbReference>
<dbReference type="Pfam" id="PF02469">
    <property type="entry name" value="Fasciclin"/>
    <property type="match status" value="3"/>
</dbReference>
<feature type="domain" description="FAS1" evidence="2">
    <location>
        <begin position="320"/>
        <end position="463"/>
    </location>
</feature>
<dbReference type="RefSeq" id="WP_379045685.1">
    <property type="nucleotide sequence ID" value="NZ_JBHULZ010000026.1"/>
</dbReference>
<dbReference type="EMBL" id="JBHULZ010000026">
    <property type="protein sequence ID" value="MFD2697570.1"/>
    <property type="molecule type" value="Genomic_DNA"/>
</dbReference>
<feature type="domain" description="FAS1" evidence="2">
    <location>
        <begin position="36"/>
        <end position="174"/>
    </location>
</feature>
<gene>
    <name evidence="3" type="ORF">ACFSQ0_06165</name>
</gene>
<dbReference type="Proteomes" id="UP001597357">
    <property type="component" value="Unassembled WGS sequence"/>
</dbReference>
<sequence length="468" mass="48954">MKRISLLPILMLALNFSFYSCSDDDDGSGNLPPVMNNTIADVVIANENYSVLEAALIKTDLVSTFQGSSEYTVFAPNNQAFQDFLSDNGFASLDEVPTDVLTQVLLYHVVPGNLQAADLQTQYYSTLSLEEDSQAYLSLYADTSSGVELNGATAVITPNIEADNGVIHGIETVLSLPTVADLAIYNDNFNTLVTALGNGGNTTDFLGLASDPSADITVFAPTNDAFDTFLNDLGVTLPDVSGAVLDNLLRNHVVASSVASTQLSTMYVNTEATFDATSNKLSMYINTENGVTLNGQSNVIVADVVGVNGIIHAVDAVVGLPTIVTFATADSTFESLVSALTRETSFTYVDLLSTENGTSPAPFTVFAPTNDAFADLLTELGASSLADIDAATLEATLNMHVITGANVTASDLTSGAVTTAGGEMITIDASNATITDPNSRVSNIIVTDVQASNGVIHAIDKVILPALP</sequence>